<evidence type="ECO:0000313" key="12">
    <source>
        <dbReference type="Proteomes" id="UP001153712"/>
    </source>
</evidence>
<keyword evidence="6" id="KW-0539">Nucleus</keyword>
<evidence type="ECO:0000313" key="11">
    <source>
        <dbReference type="EMBL" id="CAG9855900.1"/>
    </source>
</evidence>
<feature type="compositionally biased region" description="Polar residues" evidence="9">
    <location>
        <begin position="143"/>
        <end position="155"/>
    </location>
</feature>
<keyword evidence="5" id="KW-0804">Transcription</keyword>
<proteinExistence type="predicted"/>
<dbReference type="InterPro" id="IPR036638">
    <property type="entry name" value="HLH_DNA-bd_sf"/>
</dbReference>
<dbReference type="SUPFAM" id="SSF47459">
    <property type="entry name" value="HLH, helix-loop-helix DNA-binding domain"/>
    <property type="match status" value="1"/>
</dbReference>
<keyword evidence="1" id="KW-0217">Developmental protein</keyword>
<dbReference type="Proteomes" id="UP001153712">
    <property type="component" value="Chromosome 11"/>
</dbReference>
<feature type="region of interest" description="Disordered" evidence="9">
    <location>
        <begin position="1"/>
        <end position="25"/>
    </location>
</feature>
<dbReference type="PROSITE" id="PS50888">
    <property type="entry name" value="BHLH"/>
    <property type="match status" value="1"/>
</dbReference>
<evidence type="ECO:0000256" key="9">
    <source>
        <dbReference type="SAM" id="MobiDB-lite"/>
    </source>
</evidence>
<keyword evidence="2" id="KW-0221">Differentiation</keyword>
<dbReference type="InterPro" id="IPR011598">
    <property type="entry name" value="bHLH_dom"/>
</dbReference>
<evidence type="ECO:0000256" key="1">
    <source>
        <dbReference type="ARBA" id="ARBA00022473"/>
    </source>
</evidence>
<dbReference type="Pfam" id="PF00010">
    <property type="entry name" value="HLH"/>
    <property type="match status" value="1"/>
</dbReference>
<dbReference type="Gene3D" id="4.10.280.10">
    <property type="entry name" value="Helix-loop-helix DNA-binding domain"/>
    <property type="match status" value="1"/>
</dbReference>
<name>A0A9N9XNH8_PHYSR</name>
<dbReference type="FunFam" id="4.10.280.10:FF:000030">
    <property type="entry name" value="Twist transcription factor"/>
    <property type="match status" value="1"/>
</dbReference>
<accession>A0A9N9XNH8</accession>
<sequence length="250" mass="29298">MFETRSDSSSPVYRQLTPNSSPGYEEYEQSRLMDLTNSNEKYLPTTLPNTDQNFHYYNQHQHQLLHDNRYYEDRRLYNNNNNNNHHDQLQHYDYNSAPYIKVEPADADETPVLKTRTLGRKRRNASTDDENSFGKNKAKRKSPQSFEDIQSQRQMANVRERQRTQSLNEAFASLRKSIPTLPSDKLSKIQTLKLATRYIDFLYHVLSTPSPESPGEGDFLGNVCSYTAHEKLSKAFCRWRMEDDFNSQPV</sequence>
<feature type="region of interest" description="Disordered" evidence="9">
    <location>
        <begin position="117"/>
        <end position="164"/>
    </location>
</feature>
<dbReference type="AlphaFoldDB" id="A0A9N9XNH8"/>
<dbReference type="GO" id="GO:0000981">
    <property type="term" value="F:DNA-binding transcription factor activity, RNA polymerase II-specific"/>
    <property type="evidence" value="ECO:0007669"/>
    <property type="project" value="TreeGrafter"/>
</dbReference>
<evidence type="ECO:0000256" key="5">
    <source>
        <dbReference type="ARBA" id="ARBA00023163"/>
    </source>
</evidence>
<protein>
    <recommendedName>
        <fullName evidence="8">Protein twist</fullName>
    </recommendedName>
</protein>
<evidence type="ECO:0000256" key="6">
    <source>
        <dbReference type="ARBA" id="ARBA00023242"/>
    </source>
</evidence>
<evidence type="ECO:0000256" key="2">
    <source>
        <dbReference type="ARBA" id="ARBA00022782"/>
    </source>
</evidence>
<keyword evidence="4" id="KW-0238">DNA-binding</keyword>
<gene>
    <name evidence="11" type="ORF">PHYEVI_LOCUS2335</name>
</gene>
<reference evidence="11" key="1">
    <citation type="submission" date="2022-01" db="EMBL/GenBank/DDBJ databases">
        <authorList>
            <person name="King R."/>
        </authorList>
    </citation>
    <scope>NUCLEOTIDE SEQUENCE</scope>
</reference>
<dbReference type="SMART" id="SM00353">
    <property type="entry name" value="HLH"/>
    <property type="match status" value="1"/>
</dbReference>
<feature type="domain" description="BHLH" evidence="10">
    <location>
        <begin position="151"/>
        <end position="202"/>
    </location>
</feature>
<evidence type="ECO:0000256" key="7">
    <source>
        <dbReference type="ARBA" id="ARBA00059086"/>
    </source>
</evidence>
<dbReference type="InterPro" id="IPR050283">
    <property type="entry name" value="E-box_TF_Regulators"/>
</dbReference>
<evidence type="ECO:0000256" key="4">
    <source>
        <dbReference type="ARBA" id="ARBA00023125"/>
    </source>
</evidence>
<evidence type="ECO:0000259" key="10">
    <source>
        <dbReference type="PROSITE" id="PS50888"/>
    </source>
</evidence>
<organism evidence="11 12">
    <name type="scientific">Phyllotreta striolata</name>
    <name type="common">Striped flea beetle</name>
    <name type="synonym">Crioceris striolata</name>
    <dbReference type="NCBI Taxonomy" id="444603"/>
    <lineage>
        <taxon>Eukaryota</taxon>
        <taxon>Metazoa</taxon>
        <taxon>Ecdysozoa</taxon>
        <taxon>Arthropoda</taxon>
        <taxon>Hexapoda</taxon>
        <taxon>Insecta</taxon>
        <taxon>Pterygota</taxon>
        <taxon>Neoptera</taxon>
        <taxon>Endopterygota</taxon>
        <taxon>Coleoptera</taxon>
        <taxon>Polyphaga</taxon>
        <taxon>Cucujiformia</taxon>
        <taxon>Chrysomeloidea</taxon>
        <taxon>Chrysomelidae</taxon>
        <taxon>Galerucinae</taxon>
        <taxon>Alticini</taxon>
        <taxon>Phyllotreta</taxon>
    </lineage>
</organism>
<dbReference type="EMBL" id="OU900104">
    <property type="protein sequence ID" value="CAG9855900.1"/>
    <property type="molecule type" value="Genomic_DNA"/>
</dbReference>
<comment type="function">
    <text evidence="7">Involved in the establishment and dorsoventral patterning of germ layers in the embryo.</text>
</comment>
<dbReference type="GO" id="GO:0046983">
    <property type="term" value="F:protein dimerization activity"/>
    <property type="evidence" value="ECO:0007669"/>
    <property type="project" value="InterPro"/>
</dbReference>
<keyword evidence="3" id="KW-0805">Transcription regulation</keyword>
<evidence type="ECO:0000256" key="3">
    <source>
        <dbReference type="ARBA" id="ARBA00023015"/>
    </source>
</evidence>
<dbReference type="OrthoDB" id="8583783at2759"/>
<dbReference type="PANTHER" id="PTHR23349:SF50">
    <property type="entry name" value="PROTEIN TWIST"/>
    <property type="match status" value="1"/>
</dbReference>
<dbReference type="GO" id="GO:0000977">
    <property type="term" value="F:RNA polymerase II transcription regulatory region sequence-specific DNA binding"/>
    <property type="evidence" value="ECO:0007669"/>
    <property type="project" value="TreeGrafter"/>
</dbReference>
<keyword evidence="12" id="KW-1185">Reference proteome</keyword>
<feature type="compositionally biased region" description="Polar residues" evidence="9">
    <location>
        <begin position="7"/>
        <end position="22"/>
    </location>
</feature>
<dbReference type="GO" id="GO:0030154">
    <property type="term" value="P:cell differentiation"/>
    <property type="evidence" value="ECO:0007669"/>
    <property type="project" value="UniProtKB-KW"/>
</dbReference>
<dbReference type="PANTHER" id="PTHR23349">
    <property type="entry name" value="BASIC HELIX-LOOP-HELIX TRANSCRIPTION FACTOR, TWIST"/>
    <property type="match status" value="1"/>
</dbReference>
<evidence type="ECO:0000256" key="8">
    <source>
        <dbReference type="ARBA" id="ARBA00072365"/>
    </source>
</evidence>